<evidence type="ECO:0000256" key="1">
    <source>
        <dbReference type="SAM" id="MobiDB-lite"/>
    </source>
</evidence>
<evidence type="ECO:0000313" key="2">
    <source>
        <dbReference type="Proteomes" id="UP000095287"/>
    </source>
</evidence>
<accession>A0A1I7YWP3</accession>
<keyword evidence="2" id="KW-1185">Reference proteome</keyword>
<dbReference type="AlphaFoldDB" id="A0A1I7YWP3"/>
<protein>
    <submittedName>
        <fullName evidence="3">Uncharacterized protein</fullName>
    </submittedName>
</protein>
<reference evidence="3" key="1">
    <citation type="submission" date="2016-11" db="UniProtKB">
        <authorList>
            <consortium name="WormBaseParasite"/>
        </authorList>
    </citation>
    <scope>IDENTIFICATION</scope>
</reference>
<name>A0A1I7YWP3_9BILA</name>
<feature type="region of interest" description="Disordered" evidence="1">
    <location>
        <begin position="1"/>
        <end position="43"/>
    </location>
</feature>
<feature type="compositionally biased region" description="Polar residues" evidence="1">
    <location>
        <begin position="1"/>
        <end position="14"/>
    </location>
</feature>
<evidence type="ECO:0000313" key="3">
    <source>
        <dbReference type="WBParaSite" id="L893_g20459.t1"/>
    </source>
</evidence>
<feature type="compositionally biased region" description="Basic residues" evidence="1">
    <location>
        <begin position="20"/>
        <end position="31"/>
    </location>
</feature>
<sequence>MPSHSYINSPSQSFPLEKEKRRRKFHDRVGKRSTYSRANDLIKSVASSRRTNAHCAARRGHRCTAQDNSGHNPRARAPVNLSANAAVFEDIIEVMNSHHLFFALCSPVGSSSITATAACVPVLPQKASENGTAYSVSMRE</sequence>
<dbReference type="WBParaSite" id="L893_g20459.t1">
    <property type="protein sequence ID" value="L893_g20459.t1"/>
    <property type="gene ID" value="L893_g20459"/>
</dbReference>
<organism evidence="2 3">
    <name type="scientific">Steinernema glaseri</name>
    <dbReference type="NCBI Taxonomy" id="37863"/>
    <lineage>
        <taxon>Eukaryota</taxon>
        <taxon>Metazoa</taxon>
        <taxon>Ecdysozoa</taxon>
        <taxon>Nematoda</taxon>
        <taxon>Chromadorea</taxon>
        <taxon>Rhabditida</taxon>
        <taxon>Tylenchina</taxon>
        <taxon>Panagrolaimomorpha</taxon>
        <taxon>Strongyloidoidea</taxon>
        <taxon>Steinernematidae</taxon>
        <taxon>Steinernema</taxon>
    </lineage>
</organism>
<proteinExistence type="predicted"/>
<dbReference type="Proteomes" id="UP000095287">
    <property type="component" value="Unplaced"/>
</dbReference>